<dbReference type="RefSeq" id="WP_377904770.1">
    <property type="nucleotide sequence ID" value="NZ_JBHRZS010000006.1"/>
</dbReference>
<comment type="caution">
    <text evidence="2">The sequence shown here is derived from an EMBL/GenBank/DDBJ whole genome shotgun (WGS) entry which is preliminary data.</text>
</comment>
<keyword evidence="3" id="KW-1185">Reference proteome</keyword>
<dbReference type="EMBL" id="JBHRZS010000006">
    <property type="protein sequence ID" value="MFC3879905.1"/>
    <property type="molecule type" value="Genomic_DNA"/>
</dbReference>
<reference evidence="3" key="1">
    <citation type="journal article" date="2019" name="Int. J. Syst. Evol. Microbiol.">
        <title>The Global Catalogue of Microorganisms (GCM) 10K type strain sequencing project: providing services to taxonomists for standard genome sequencing and annotation.</title>
        <authorList>
            <consortium name="The Broad Institute Genomics Platform"/>
            <consortium name="The Broad Institute Genome Sequencing Center for Infectious Disease"/>
            <person name="Wu L."/>
            <person name="Ma J."/>
        </authorList>
    </citation>
    <scope>NUCLEOTIDE SEQUENCE [LARGE SCALE GENOMIC DNA]</scope>
    <source>
        <strain evidence="3">CCUG 60523</strain>
    </source>
</reference>
<evidence type="ECO:0000313" key="2">
    <source>
        <dbReference type="EMBL" id="MFC3879905.1"/>
    </source>
</evidence>
<dbReference type="InterPro" id="IPR007484">
    <property type="entry name" value="Peptidase_M28"/>
</dbReference>
<gene>
    <name evidence="2" type="ORF">ACFOSV_06945</name>
</gene>
<dbReference type="Pfam" id="PF04389">
    <property type="entry name" value="Peptidase_M28"/>
    <property type="match status" value="1"/>
</dbReference>
<sequence length="309" mass="34668">MQLSPKGVITFFAFFISWSISAQEIDQKNLIKHISYLASDELKGRKTLTEGNVKAQGYIISEFTSYGLYTHYKDYQQSFSFQNRRENKEYENAKNIVGFVPGTESRKIIVISGHYDHLGIGKANAAGDSIFNGADDNASGTSAMLALAEYFSKNPPKHSMMFVAFDAEEMGLQGAKALLEDFPFELEEILLNINMDMVGRNDKNELYASGTFHNPYLKPILERAAAGSSPTLLFGHDEPSSKQQDWTQSSDHGPFFSKGIPHIYFGVEDHPDYHKQSDEFLGIQPDFFVATTNLILNCILELDQSLLED</sequence>
<proteinExistence type="predicted"/>
<dbReference type="PANTHER" id="PTHR12147:SF26">
    <property type="entry name" value="PEPTIDASE M28 DOMAIN-CONTAINING PROTEIN"/>
    <property type="match status" value="1"/>
</dbReference>
<accession>A0ABV8AQD9</accession>
<dbReference type="PANTHER" id="PTHR12147">
    <property type="entry name" value="METALLOPEPTIDASE M28 FAMILY MEMBER"/>
    <property type="match status" value="1"/>
</dbReference>
<protein>
    <submittedName>
        <fullName evidence="2">M28 family peptidase</fullName>
    </submittedName>
</protein>
<dbReference type="Gene3D" id="3.40.630.10">
    <property type="entry name" value="Zn peptidases"/>
    <property type="match status" value="1"/>
</dbReference>
<name>A0ABV8AQD9_9BACT</name>
<feature type="domain" description="Peptidase M28" evidence="1">
    <location>
        <begin position="95"/>
        <end position="297"/>
    </location>
</feature>
<dbReference type="InterPro" id="IPR045175">
    <property type="entry name" value="M28_fam"/>
</dbReference>
<evidence type="ECO:0000259" key="1">
    <source>
        <dbReference type="Pfam" id="PF04389"/>
    </source>
</evidence>
<dbReference type="SUPFAM" id="SSF53187">
    <property type="entry name" value="Zn-dependent exopeptidases"/>
    <property type="match status" value="1"/>
</dbReference>
<evidence type="ECO:0000313" key="3">
    <source>
        <dbReference type="Proteomes" id="UP001595805"/>
    </source>
</evidence>
<organism evidence="2 3">
    <name type="scientific">Algoriphagus namhaensis</name>
    <dbReference type="NCBI Taxonomy" id="915353"/>
    <lineage>
        <taxon>Bacteria</taxon>
        <taxon>Pseudomonadati</taxon>
        <taxon>Bacteroidota</taxon>
        <taxon>Cytophagia</taxon>
        <taxon>Cytophagales</taxon>
        <taxon>Cyclobacteriaceae</taxon>
        <taxon>Algoriphagus</taxon>
    </lineage>
</organism>
<dbReference type="Proteomes" id="UP001595805">
    <property type="component" value="Unassembled WGS sequence"/>
</dbReference>